<dbReference type="Proteomes" id="UP001232019">
    <property type="component" value="Chromosome"/>
</dbReference>
<organism evidence="1">
    <name type="scientific">Marivirga arenosa</name>
    <dbReference type="NCBI Taxonomy" id="3059076"/>
    <lineage>
        <taxon>Bacteria</taxon>
        <taxon>Pseudomonadati</taxon>
        <taxon>Bacteroidota</taxon>
        <taxon>Cytophagia</taxon>
        <taxon>Cytophagales</taxon>
        <taxon>Marivirgaceae</taxon>
        <taxon>Marivirga</taxon>
    </lineage>
</organism>
<dbReference type="EMBL" id="CP129968">
    <property type="protein sequence ID" value="WKK82763.2"/>
    <property type="molecule type" value="Genomic_DNA"/>
</dbReference>
<gene>
    <name evidence="1" type="ORF">QYS47_12555</name>
</gene>
<dbReference type="KEGG" id="marp:QYS47_12555"/>
<accession>A0AA49GJT0</accession>
<reference evidence="1" key="1">
    <citation type="submission" date="2023-08" db="EMBL/GenBank/DDBJ databases">
        <title>Comparative genomics and taxonomic characterization of three novel marine species of genus Marivirga.</title>
        <authorList>
            <person name="Muhammad N."/>
            <person name="Kim S.-G."/>
        </authorList>
    </citation>
    <scope>NUCLEOTIDE SEQUENCE</scope>
    <source>
        <strain evidence="1">BKB1-2</strain>
    </source>
</reference>
<name>A0AA49GJT0_9BACT</name>
<protein>
    <submittedName>
        <fullName evidence="1">Uncharacterized protein</fullName>
    </submittedName>
</protein>
<dbReference type="Gene3D" id="2.180.10.10">
    <property type="entry name" value="RHS repeat-associated core"/>
    <property type="match status" value="1"/>
</dbReference>
<sequence>MKRILTFLLFATQIVYGQSKIQHEPEKLFYQLDLGMSISEFVKNHGIKKILFLRDTALSSIHEFDKNGNAIIQIGMENDYVRKSTSSFDDKNRETETKYFNSDGSFRYGYYYKFEDGIRKMYKLEDSLLFRKTAYIKPENIRIYSEYNDDGTLKLKNVYVYDSEERPLLETRFLSNVIYVQYHYEYFDGKKYVTKIQFDKNGTKENEKRHLDEIKTDNKLEHYTEDERLFRIDSLDINGNLVKMEILDKDGLTTRSETLEYNSNKQLISTAKVDLRRDKKTKYTYQYDKFGKIELVIKVANGESEFFRYKYETH</sequence>
<dbReference type="RefSeq" id="WP_322347507.1">
    <property type="nucleotide sequence ID" value="NZ_CP129968.2"/>
</dbReference>
<dbReference type="AlphaFoldDB" id="A0AA49GJT0"/>
<evidence type="ECO:0000313" key="1">
    <source>
        <dbReference type="EMBL" id="WKK82763.2"/>
    </source>
</evidence>
<proteinExistence type="predicted"/>